<feature type="transmembrane region" description="Helical" evidence="1">
    <location>
        <begin position="12"/>
        <end position="29"/>
    </location>
</feature>
<dbReference type="SUPFAM" id="SSF52833">
    <property type="entry name" value="Thioredoxin-like"/>
    <property type="match status" value="1"/>
</dbReference>
<reference evidence="3 4" key="1">
    <citation type="submission" date="2018-02" db="EMBL/GenBank/DDBJ databases">
        <title>Sphingobacterium KA21.</title>
        <authorList>
            <person name="Vasarhelyi B.M."/>
            <person name="Deshmukh S."/>
            <person name="Balint B."/>
            <person name="Kukolya J."/>
        </authorList>
    </citation>
    <scope>NUCLEOTIDE SEQUENCE [LARGE SCALE GENOMIC DNA]</scope>
    <source>
        <strain evidence="3 4">Ka21</strain>
    </source>
</reference>
<protein>
    <recommendedName>
        <fullName evidence="2">Thioredoxin domain-containing protein</fullName>
    </recommendedName>
</protein>
<gene>
    <name evidence="3" type="ORF">C4F40_11565</name>
</gene>
<proteinExistence type="predicted"/>
<name>A0ABR9T7Q6_9SPHI</name>
<evidence type="ECO:0000259" key="2">
    <source>
        <dbReference type="PROSITE" id="PS51352"/>
    </source>
</evidence>
<dbReference type="CDD" id="cd02966">
    <property type="entry name" value="TlpA_like_family"/>
    <property type="match status" value="1"/>
</dbReference>
<keyword evidence="1" id="KW-0812">Transmembrane</keyword>
<dbReference type="PANTHER" id="PTHR42852:SF13">
    <property type="entry name" value="PROTEIN DIPZ"/>
    <property type="match status" value="1"/>
</dbReference>
<dbReference type="Proteomes" id="UP000618319">
    <property type="component" value="Unassembled WGS sequence"/>
</dbReference>
<dbReference type="PROSITE" id="PS51352">
    <property type="entry name" value="THIOREDOXIN_2"/>
    <property type="match status" value="1"/>
</dbReference>
<organism evidence="3 4">
    <name type="scientific">Sphingobacterium pedocola</name>
    <dbReference type="NCBI Taxonomy" id="2082722"/>
    <lineage>
        <taxon>Bacteria</taxon>
        <taxon>Pseudomonadati</taxon>
        <taxon>Bacteroidota</taxon>
        <taxon>Sphingobacteriia</taxon>
        <taxon>Sphingobacteriales</taxon>
        <taxon>Sphingobacteriaceae</taxon>
        <taxon>Sphingobacterium</taxon>
    </lineage>
</organism>
<evidence type="ECO:0000313" key="4">
    <source>
        <dbReference type="Proteomes" id="UP000618319"/>
    </source>
</evidence>
<evidence type="ECO:0000313" key="3">
    <source>
        <dbReference type="EMBL" id="MBE8721361.1"/>
    </source>
</evidence>
<dbReference type="InterPro" id="IPR000866">
    <property type="entry name" value="AhpC/TSA"/>
</dbReference>
<dbReference type="InterPro" id="IPR050553">
    <property type="entry name" value="Thioredoxin_ResA/DsbE_sf"/>
</dbReference>
<evidence type="ECO:0000256" key="1">
    <source>
        <dbReference type="SAM" id="Phobius"/>
    </source>
</evidence>
<accession>A0ABR9T7Q6</accession>
<dbReference type="Gene3D" id="3.40.30.10">
    <property type="entry name" value="Glutaredoxin"/>
    <property type="match status" value="1"/>
</dbReference>
<sequence>MRNINKQNMKKIITYIILWSIVGIGYAQQKQVDLSKQVRVGGAMPSIPPQAVLFYKQDNIMLNDYKDKVLILDFFDTYCSSCIASLPKLQKLQDEMGNQLQIVMVTWQDKGTIEKFWSTNNFVQEHKIHLPMIYSDTLLRQYFPHRVISHVVWAYQGSVQAITHPDFVAGDRIAQLYKGGNIKLPLKYDFEDSGRQHRNGQNSKGSVSLTGFQEGRPTMGYNYGLDSLTGMYRTSFYNLPIFVAYTAVWATIKKPEFILKPERIVWEVRDSSLYKNFGPSGTGKIWLSENGICYERYDQVPRSEKDQAAIVLKDLNALLGLNVYWSTRRMPALVIEGKYKSPGSIVSIDGLKMEGTSVLSFGLDMTGLYPPVIDRVNNKEMLLIPSYEGLKELNDNLKMYGLKVVEKITDVEVLVFQEIDKR</sequence>
<keyword evidence="1" id="KW-0472">Membrane</keyword>
<comment type="caution">
    <text evidence="3">The sequence shown here is derived from an EMBL/GenBank/DDBJ whole genome shotgun (WGS) entry which is preliminary data.</text>
</comment>
<dbReference type="PANTHER" id="PTHR42852">
    <property type="entry name" value="THIOL:DISULFIDE INTERCHANGE PROTEIN DSBE"/>
    <property type="match status" value="1"/>
</dbReference>
<dbReference type="EMBL" id="PSKQ01000021">
    <property type="protein sequence ID" value="MBE8721361.1"/>
    <property type="molecule type" value="Genomic_DNA"/>
</dbReference>
<dbReference type="Pfam" id="PF00578">
    <property type="entry name" value="AhpC-TSA"/>
    <property type="match status" value="1"/>
</dbReference>
<dbReference type="InterPro" id="IPR036249">
    <property type="entry name" value="Thioredoxin-like_sf"/>
</dbReference>
<keyword evidence="4" id="KW-1185">Reference proteome</keyword>
<dbReference type="InterPro" id="IPR013766">
    <property type="entry name" value="Thioredoxin_domain"/>
</dbReference>
<keyword evidence="1" id="KW-1133">Transmembrane helix</keyword>
<feature type="domain" description="Thioredoxin" evidence="2">
    <location>
        <begin position="38"/>
        <end position="178"/>
    </location>
</feature>